<name>A0A2G5TQZ3_9PELO</name>
<dbReference type="PROSITE" id="PS50181">
    <property type="entry name" value="FBOX"/>
    <property type="match status" value="1"/>
</dbReference>
<sequence>MSSITEMPELVMEKIIEFSDFKAVLTLRQVCRDFRNFIDDLNDSKLPDSKFTKIQILSEKKDNKIILDFMNSDDSSHRLEYSEIGNSRSFNRKTTLLGNADIVDVAIPDLELILKFQKSTLEFLYFTFDDFQLQNDSSLHVLPIKLSNMLNVSGRKIKTRYFNIKTSDNSQIMSVLPIAEPETLQVLNLLSIDDDEQRSNLHSSYDDGVREIELDEIVKTEQWKNAERMNCYLRVLNLKVEYVSHFPRLFMKIPSITARDLDFLKTTYISSPQFKYAFFELIDFNEHDDISNLWGPAFDSGYSKHFWYFRRKNAEEKILRVEFSLYYRTFSYRTSELEDVLPGAVVQDYNEG</sequence>
<dbReference type="Pfam" id="PF00646">
    <property type="entry name" value="F-box"/>
    <property type="match status" value="1"/>
</dbReference>
<dbReference type="PANTHER" id="PTHR23015">
    <property type="entry name" value="UNCHARACTERIZED C.ELEGANS PROTEIN"/>
    <property type="match status" value="1"/>
</dbReference>
<dbReference type="SMART" id="SM00256">
    <property type="entry name" value="FBOX"/>
    <property type="match status" value="1"/>
</dbReference>
<dbReference type="InterPro" id="IPR002900">
    <property type="entry name" value="DUF38/FTH_CAE_spp"/>
</dbReference>
<evidence type="ECO:0000313" key="2">
    <source>
        <dbReference type="EMBL" id="PIC29729.1"/>
    </source>
</evidence>
<protein>
    <recommendedName>
        <fullName evidence="1">F-box domain-containing protein</fullName>
    </recommendedName>
</protein>
<dbReference type="InterPro" id="IPR001810">
    <property type="entry name" value="F-box_dom"/>
</dbReference>
<dbReference type="AlphaFoldDB" id="A0A2G5TQZ3"/>
<dbReference type="InterPro" id="IPR036047">
    <property type="entry name" value="F-box-like_dom_sf"/>
</dbReference>
<dbReference type="Pfam" id="PF01827">
    <property type="entry name" value="FTH"/>
    <property type="match status" value="1"/>
</dbReference>
<comment type="caution">
    <text evidence="2">The sequence shown here is derived from an EMBL/GenBank/DDBJ whole genome shotgun (WGS) entry which is preliminary data.</text>
</comment>
<dbReference type="InterPro" id="IPR040161">
    <property type="entry name" value="FB224"/>
</dbReference>
<dbReference type="CDD" id="cd22150">
    <property type="entry name" value="F-box_CeFBXA-like"/>
    <property type="match status" value="1"/>
</dbReference>
<dbReference type="GO" id="GO:0045087">
    <property type="term" value="P:innate immune response"/>
    <property type="evidence" value="ECO:0007669"/>
    <property type="project" value="TreeGrafter"/>
</dbReference>
<evidence type="ECO:0000313" key="3">
    <source>
        <dbReference type="Proteomes" id="UP000230233"/>
    </source>
</evidence>
<dbReference type="SUPFAM" id="SSF81383">
    <property type="entry name" value="F-box domain"/>
    <property type="match status" value="1"/>
</dbReference>
<organism evidence="2 3">
    <name type="scientific">Caenorhabditis nigoni</name>
    <dbReference type="NCBI Taxonomy" id="1611254"/>
    <lineage>
        <taxon>Eukaryota</taxon>
        <taxon>Metazoa</taxon>
        <taxon>Ecdysozoa</taxon>
        <taxon>Nematoda</taxon>
        <taxon>Chromadorea</taxon>
        <taxon>Rhabditida</taxon>
        <taxon>Rhabditina</taxon>
        <taxon>Rhabditomorpha</taxon>
        <taxon>Rhabditoidea</taxon>
        <taxon>Rhabditidae</taxon>
        <taxon>Peloderinae</taxon>
        <taxon>Caenorhabditis</taxon>
    </lineage>
</organism>
<dbReference type="Proteomes" id="UP000230233">
    <property type="component" value="Chromosome V"/>
</dbReference>
<proteinExistence type="predicted"/>
<gene>
    <name evidence="2" type="primary">Cnig_chr_V.g21226</name>
    <name evidence="2" type="ORF">B9Z55_021226</name>
</gene>
<accession>A0A2G5TQZ3</accession>
<dbReference type="EMBL" id="PDUG01000005">
    <property type="protein sequence ID" value="PIC29729.1"/>
    <property type="molecule type" value="Genomic_DNA"/>
</dbReference>
<reference evidence="3" key="1">
    <citation type="submission" date="2017-10" db="EMBL/GenBank/DDBJ databases">
        <title>Rapid genome shrinkage in a self-fertile nematode reveals novel sperm competition proteins.</title>
        <authorList>
            <person name="Yin D."/>
            <person name="Schwarz E.M."/>
            <person name="Thomas C.G."/>
            <person name="Felde R.L."/>
            <person name="Korf I.F."/>
            <person name="Cutter A.D."/>
            <person name="Schartner C.M."/>
            <person name="Ralston E.J."/>
            <person name="Meyer B.J."/>
            <person name="Haag E.S."/>
        </authorList>
    </citation>
    <scope>NUCLEOTIDE SEQUENCE [LARGE SCALE GENOMIC DNA]</scope>
    <source>
        <strain evidence="3">JU1422</strain>
    </source>
</reference>
<keyword evidence="3" id="KW-1185">Reference proteome</keyword>
<dbReference type="PANTHER" id="PTHR23015:SF4">
    <property type="entry name" value="DUF38 DOMAIN-CONTAINING PROTEIN-RELATED"/>
    <property type="match status" value="1"/>
</dbReference>
<feature type="domain" description="F-box" evidence="1">
    <location>
        <begin position="1"/>
        <end position="54"/>
    </location>
</feature>
<evidence type="ECO:0000259" key="1">
    <source>
        <dbReference type="PROSITE" id="PS50181"/>
    </source>
</evidence>